<dbReference type="eggNOG" id="KOG2195">
    <property type="taxonomic scope" value="Eukaryota"/>
</dbReference>
<dbReference type="SUPFAM" id="SSF52025">
    <property type="entry name" value="PA domain"/>
    <property type="match status" value="1"/>
</dbReference>
<keyword evidence="5" id="KW-1185">Reference proteome</keyword>
<feature type="transmembrane region" description="Helical" evidence="2">
    <location>
        <begin position="119"/>
        <end position="138"/>
    </location>
</feature>
<dbReference type="AlphaFoldDB" id="A0A1D8PDD4"/>
<name>A0A1D8PDD4_CANAL</name>
<protein>
    <submittedName>
        <fullName evidence="4">Uncharacterized protein</fullName>
    </submittedName>
</protein>
<dbReference type="InParanoid" id="A0A1D8PDD4"/>
<keyword evidence="2" id="KW-0812">Transmembrane</keyword>
<dbReference type="InterPro" id="IPR046450">
    <property type="entry name" value="PA_dom_sf"/>
</dbReference>
<feature type="region of interest" description="Disordered" evidence="1">
    <location>
        <begin position="60"/>
        <end position="101"/>
    </location>
</feature>
<evidence type="ECO:0000313" key="3">
    <source>
        <dbReference type="CGD" id="CAL0000189794"/>
    </source>
</evidence>
<dbReference type="VEuPathDB" id="FungiDB:C1_04700C_A"/>
<dbReference type="Proteomes" id="UP000000559">
    <property type="component" value="Chromosome 1"/>
</dbReference>
<reference evidence="4 5" key="2">
    <citation type="journal article" date="2007" name="Genome Biol.">
        <title>Assembly of the Candida albicans genome into sixteen supercontigs aligned on the eight chromosomes.</title>
        <authorList>
            <person name="van het Hoog M."/>
            <person name="Rast T.J."/>
            <person name="Martchenko M."/>
            <person name="Grindle S."/>
            <person name="Dignard D."/>
            <person name="Hogues H."/>
            <person name="Cuomo C."/>
            <person name="Berriman M."/>
            <person name="Scherer S."/>
            <person name="Magee B.B."/>
            <person name="Whiteway M."/>
            <person name="Chibana H."/>
            <person name="Nantel A."/>
            <person name="Magee P.T."/>
        </authorList>
    </citation>
    <scope>GENOME REANNOTATION</scope>
    <source>
        <strain evidence="5">SC5314 / ATCC MYA-2876</strain>
    </source>
</reference>
<evidence type="ECO:0000313" key="4">
    <source>
        <dbReference type="EMBL" id="AOW26144.1"/>
    </source>
</evidence>
<sequence>MTDVANSENAENNNVNEQTQLLESNNNNDNTQTDISVTDTNVISPSSAELEEQSGLQDYLATPPTTQETDPLLAANNKSPNARPENSNTDNGNENENEEVYNDDDNMSRVLRLARRPSFIWVCCLGIVALIIFQLTFLPRTSLARDYRNWHGIRLTKTDVKRHYLQMTGIGKSQNTLTTEEYIDSLLKNFTDINQQSSYNLMSQDNPKLTEFVISGFKDLKAFQTQVVKRKVNIGTPESSSVKLFDEQGKTIYIPSLLELDYSTPAYFALGKSGHFVGEYVFVNYGYPRDYSLLLDNNVEVKDKVVIIKSSYRDRNITICEKIAIAEHHGAKAVLSYYDIESDYNSFGKDKVKSLKNAITRGSLLNNTKIPAIPISQDEIKPILNTFAFPGNGPYSNWEFAPTTTAKYKLQVDTRFANSEEPKEFTNIVGTIKGIINDADIVIGARRDSYTSSNPLSGHAVLLEIMRYYQKLVNVGWKPLRNIKFVSWDASYLNLLGVESFINDTTVFNPKRTIVAYISIDGDAVTGSKFAVDANAVFNSVLRRTAKSIPIPKESVSYTNKMGEHNIGDDDVYITDNKGNNNNNNNNNDNDILIDNFVHNDFTTLYRYWWKQDKTSINNNLGLPIDSTESMIFQKHLATPIINVRFENDPEHDKAIYIPNSNYYSYDWLIHEKVDDDLLLHGSLIRFIGLLGISLTEHEVYDYKTHAYFKAISTYYKQFKAETKESLSKWDDLVVPNYLIFKSTIFQDLDTNEPVKFRQITHQFNKLMDHIVNQTTIFDKWNENVEDGLMQDYPWYMYYKKLQHYAEYKVSNYKLAYLENDLQLNDRDYLYLKTGENGDIIDVPNYYYDSIIYGQQSFNPNESNQEFFDKRYLHGSFTYLYQSILNEDFEFTVKWFVMIYEKLNNIDYKMT</sequence>
<reference evidence="4 5" key="1">
    <citation type="journal article" date="2004" name="Proc. Natl. Acad. Sci. U.S.A.">
        <title>The diploid genome sequence of Candida albicans.</title>
        <authorList>
            <person name="Jones T."/>
            <person name="Federspiel N.A."/>
            <person name="Chibana H."/>
            <person name="Dungan J."/>
            <person name="Kalman S."/>
            <person name="Magee B.B."/>
            <person name="Newport G."/>
            <person name="Thorstenson Y.R."/>
            <person name="Agabian N."/>
            <person name="Magee P.T."/>
            <person name="Davis R.W."/>
            <person name="Scherer S."/>
        </authorList>
    </citation>
    <scope>NUCLEOTIDE SEQUENCE [LARGE SCALE GENOMIC DNA]</scope>
    <source>
        <strain evidence="5">SC5314 / ATCC MYA-2876</strain>
    </source>
</reference>
<keyword evidence="2" id="KW-0472">Membrane</keyword>
<keyword evidence="2" id="KW-1133">Transmembrane helix</keyword>
<dbReference type="KEGG" id="cal:CAALFM_C104700CA"/>
<dbReference type="PANTHER" id="PTHR10404">
    <property type="entry name" value="N-ACETYLATED-ALPHA-LINKED ACIDIC DIPEPTIDASE"/>
    <property type="match status" value="1"/>
</dbReference>
<organism evidence="4 5">
    <name type="scientific">Candida albicans (strain SC5314 / ATCC MYA-2876)</name>
    <name type="common">Yeast</name>
    <dbReference type="NCBI Taxonomy" id="237561"/>
    <lineage>
        <taxon>Eukaryota</taxon>
        <taxon>Fungi</taxon>
        <taxon>Dikarya</taxon>
        <taxon>Ascomycota</taxon>
        <taxon>Saccharomycotina</taxon>
        <taxon>Pichiomycetes</taxon>
        <taxon>Debaryomycetaceae</taxon>
        <taxon>Candida/Lodderomyces clade</taxon>
        <taxon>Candida</taxon>
    </lineage>
</organism>
<evidence type="ECO:0000256" key="2">
    <source>
        <dbReference type="SAM" id="Phobius"/>
    </source>
</evidence>
<dbReference type="OrthoDB" id="5841748at2759"/>
<dbReference type="RefSeq" id="XP_713585.2">
    <property type="nucleotide sequence ID" value="XM_708492.2"/>
</dbReference>
<proteinExistence type="predicted"/>
<dbReference type="SUPFAM" id="SSF53187">
    <property type="entry name" value="Zn-dependent exopeptidases"/>
    <property type="match status" value="1"/>
</dbReference>
<evidence type="ECO:0000256" key="1">
    <source>
        <dbReference type="SAM" id="MobiDB-lite"/>
    </source>
</evidence>
<gene>
    <name evidence="4" type="ordered locus">CAALFM_C104700CA</name>
    <name evidence="3" type="ordered locus">orf19.8397</name>
</gene>
<dbReference type="CGD" id="CAL0000189794">
    <property type="gene designation" value="orf19.8397"/>
</dbReference>
<reference evidence="4 5" key="3">
    <citation type="journal article" date="2013" name="Genome Biol.">
        <title>Assembly of a phased diploid Candida albicans genome facilitates allele-specific measurements and provides a simple model for repeat and indel structure.</title>
        <authorList>
            <person name="Muzzey D."/>
            <person name="Schwartz K."/>
            <person name="Weissman J.S."/>
            <person name="Sherlock G."/>
        </authorList>
    </citation>
    <scope>NUCLEOTIDE SEQUENCE [LARGE SCALE GENOMIC DNA]</scope>
    <source>
        <strain evidence="5">SC5314 / ATCC MYA-2876</strain>
    </source>
</reference>
<dbReference type="SMR" id="A0A1D8PDD4"/>
<dbReference type="GeneID" id="3644766"/>
<dbReference type="InterPro" id="IPR039373">
    <property type="entry name" value="Peptidase_M28B"/>
</dbReference>
<dbReference type="Gene3D" id="3.40.630.10">
    <property type="entry name" value="Zn peptidases"/>
    <property type="match status" value="1"/>
</dbReference>
<evidence type="ECO:0000313" key="5">
    <source>
        <dbReference type="Proteomes" id="UP000000559"/>
    </source>
</evidence>
<accession>A0A1D8PDD4</accession>
<dbReference type="Gene3D" id="3.50.30.30">
    <property type="match status" value="1"/>
</dbReference>
<dbReference type="PANTHER" id="PTHR10404:SF46">
    <property type="entry name" value="VACUOLAR PROTEIN SORTING-ASSOCIATED PROTEIN 70"/>
    <property type="match status" value="1"/>
</dbReference>
<dbReference type="EMBL" id="CP017623">
    <property type="protein sequence ID" value="AOW26144.1"/>
    <property type="molecule type" value="Genomic_DNA"/>
</dbReference>
<dbReference type="GO" id="GO:0004180">
    <property type="term" value="F:carboxypeptidase activity"/>
    <property type="evidence" value="ECO:0000318"/>
    <property type="project" value="GO_Central"/>
</dbReference>